<dbReference type="InterPro" id="IPR037241">
    <property type="entry name" value="E2F-DP_heterodim"/>
</dbReference>
<dbReference type="PANTHER" id="PTHR12081">
    <property type="entry name" value="TRANSCRIPTION FACTOR E2F"/>
    <property type="match status" value="1"/>
</dbReference>
<protein>
    <recommendedName>
        <fullName evidence="5">E2F transcription factor CC-MB domain-containing protein</fullName>
    </recommendedName>
</protein>
<keyword evidence="2" id="KW-0805">Transcription regulation</keyword>
<dbReference type="EMBL" id="NEVH01021187">
    <property type="protein sequence ID" value="PNF20157.1"/>
    <property type="molecule type" value="Genomic_DNA"/>
</dbReference>
<dbReference type="Gene3D" id="6.10.250.540">
    <property type="match status" value="1"/>
</dbReference>
<name>A0A2J7PV01_9NEOP</name>
<accession>A0A2J7PV01</accession>
<comment type="caution">
    <text evidence="6">The sequence shown here is derived from an EMBL/GenBank/DDBJ whole genome shotgun (WGS) entry which is preliminary data.</text>
</comment>
<evidence type="ECO:0000256" key="2">
    <source>
        <dbReference type="ARBA" id="ARBA00023015"/>
    </source>
</evidence>
<dbReference type="InterPro" id="IPR015633">
    <property type="entry name" value="E2F"/>
</dbReference>
<dbReference type="GO" id="GO:0046983">
    <property type="term" value="F:protein dimerization activity"/>
    <property type="evidence" value="ECO:0007669"/>
    <property type="project" value="InterPro"/>
</dbReference>
<comment type="similarity">
    <text evidence="1">Belongs to the E2F/DP family.</text>
</comment>
<dbReference type="InParanoid" id="A0A2J7PV01"/>
<dbReference type="Pfam" id="PF16421">
    <property type="entry name" value="E2F_CC-MB"/>
    <property type="match status" value="1"/>
</dbReference>
<dbReference type="SUPFAM" id="SSF144074">
    <property type="entry name" value="E2F-DP heterodimerization region"/>
    <property type="match status" value="1"/>
</dbReference>
<dbReference type="GO" id="GO:0090575">
    <property type="term" value="C:RNA polymerase II transcription regulator complex"/>
    <property type="evidence" value="ECO:0007669"/>
    <property type="project" value="TreeGrafter"/>
</dbReference>
<reference evidence="6 7" key="1">
    <citation type="submission" date="2017-12" db="EMBL/GenBank/DDBJ databases">
        <title>Hemimetabolous genomes reveal molecular basis of termite eusociality.</title>
        <authorList>
            <person name="Harrison M.C."/>
            <person name="Jongepier E."/>
            <person name="Robertson H.M."/>
            <person name="Arning N."/>
            <person name="Bitard-Feildel T."/>
            <person name="Chao H."/>
            <person name="Childers C.P."/>
            <person name="Dinh H."/>
            <person name="Doddapaneni H."/>
            <person name="Dugan S."/>
            <person name="Gowin J."/>
            <person name="Greiner C."/>
            <person name="Han Y."/>
            <person name="Hu H."/>
            <person name="Hughes D.S.T."/>
            <person name="Huylmans A.-K."/>
            <person name="Kemena C."/>
            <person name="Kremer L.P.M."/>
            <person name="Lee S.L."/>
            <person name="Lopez-Ezquerra A."/>
            <person name="Mallet L."/>
            <person name="Monroy-Kuhn J.M."/>
            <person name="Moser A."/>
            <person name="Murali S.C."/>
            <person name="Muzny D.M."/>
            <person name="Otani S."/>
            <person name="Piulachs M.-D."/>
            <person name="Poelchau M."/>
            <person name="Qu J."/>
            <person name="Schaub F."/>
            <person name="Wada-Katsumata A."/>
            <person name="Worley K.C."/>
            <person name="Xie Q."/>
            <person name="Ylla G."/>
            <person name="Poulsen M."/>
            <person name="Gibbs R.A."/>
            <person name="Schal C."/>
            <person name="Richards S."/>
            <person name="Belles X."/>
            <person name="Korb J."/>
            <person name="Bornberg-Bauer E."/>
        </authorList>
    </citation>
    <scope>NUCLEOTIDE SEQUENCE [LARGE SCALE GENOMIC DNA]</scope>
    <source>
        <tissue evidence="6">Whole body</tissue>
    </source>
</reference>
<dbReference type="InterPro" id="IPR032198">
    <property type="entry name" value="E2F_CC-MB"/>
</dbReference>
<proteinExistence type="inferred from homology"/>
<dbReference type="GO" id="GO:0000978">
    <property type="term" value="F:RNA polymerase II cis-regulatory region sequence-specific DNA binding"/>
    <property type="evidence" value="ECO:0007669"/>
    <property type="project" value="InterPro"/>
</dbReference>
<dbReference type="OrthoDB" id="1743261at2759"/>
<evidence type="ECO:0000256" key="3">
    <source>
        <dbReference type="ARBA" id="ARBA00023125"/>
    </source>
</evidence>
<keyword evidence="7" id="KW-1185">Reference proteome</keyword>
<evidence type="ECO:0000256" key="4">
    <source>
        <dbReference type="ARBA" id="ARBA00023163"/>
    </source>
</evidence>
<evidence type="ECO:0000259" key="5">
    <source>
        <dbReference type="Pfam" id="PF16421"/>
    </source>
</evidence>
<dbReference type="STRING" id="105785.A0A2J7PV01"/>
<dbReference type="CDD" id="cd14660">
    <property type="entry name" value="E2F_DD"/>
    <property type="match status" value="1"/>
</dbReference>
<evidence type="ECO:0000256" key="1">
    <source>
        <dbReference type="ARBA" id="ARBA00010940"/>
    </source>
</evidence>
<evidence type="ECO:0000313" key="7">
    <source>
        <dbReference type="Proteomes" id="UP000235965"/>
    </source>
</evidence>
<sequence length="250" mass="27778">MLDKLITSAECNLRQLSEEKQYAYITYQDLRGIPEYRHQTIMAIKAPPEAKLQVPHPSQGLQMYMKSENGEIEVFLCPEETTVNDGNREHVSVNEPTPSCSAVDYGHQQTISGSVVEYNTDLVVAASGSDPSSHIDMVQQQISSDYMVKDEPVSEDVETVSKLTRIRNVLISEPDDFEPMGGGRFQLQTEDQHNINISESDSVIDISGLSVQGSFNNELFLPLEPPLSESDYSFSLGDGEGLSDLFGFEF</sequence>
<keyword evidence="4" id="KW-0804">Transcription</keyword>
<evidence type="ECO:0000313" key="6">
    <source>
        <dbReference type="EMBL" id="PNF20157.1"/>
    </source>
</evidence>
<dbReference type="PANTHER" id="PTHR12081:SF50">
    <property type="entry name" value="TRANSCRIPTION FACTOR E2F2"/>
    <property type="match status" value="1"/>
</dbReference>
<gene>
    <name evidence="6" type="ORF">B7P43_G00616</name>
</gene>
<feature type="domain" description="E2F transcription factor CC-MB" evidence="5">
    <location>
        <begin position="1"/>
        <end position="78"/>
    </location>
</feature>
<dbReference type="AlphaFoldDB" id="A0A2J7PV01"/>
<organism evidence="6 7">
    <name type="scientific">Cryptotermes secundus</name>
    <dbReference type="NCBI Taxonomy" id="105785"/>
    <lineage>
        <taxon>Eukaryota</taxon>
        <taxon>Metazoa</taxon>
        <taxon>Ecdysozoa</taxon>
        <taxon>Arthropoda</taxon>
        <taxon>Hexapoda</taxon>
        <taxon>Insecta</taxon>
        <taxon>Pterygota</taxon>
        <taxon>Neoptera</taxon>
        <taxon>Polyneoptera</taxon>
        <taxon>Dictyoptera</taxon>
        <taxon>Blattodea</taxon>
        <taxon>Blattoidea</taxon>
        <taxon>Termitoidae</taxon>
        <taxon>Kalotermitidae</taxon>
        <taxon>Cryptotermitinae</taxon>
        <taxon>Cryptotermes</taxon>
    </lineage>
</organism>
<keyword evidence="3" id="KW-0238">DNA-binding</keyword>
<dbReference type="GO" id="GO:0000981">
    <property type="term" value="F:DNA-binding transcription factor activity, RNA polymerase II-specific"/>
    <property type="evidence" value="ECO:0007669"/>
    <property type="project" value="TreeGrafter"/>
</dbReference>
<dbReference type="Proteomes" id="UP000235965">
    <property type="component" value="Unassembled WGS sequence"/>
</dbReference>